<keyword evidence="2" id="KW-1185">Reference proteome</keyword>
<gene>
    <name evidence="1" type="ORF">Glove_299g43</name>
</gene>
<reference evidence="1 2" key="1">
    <citation type="submission" date="2018-08" db="EMBL/GenBank/DDBJ databases">
        <title>Genome and evolution of the arbuscular mycorrhizal fungus Diversispora epigaea (formerly Glomus versiforme) and its bacterial endosymbionts.</title>
        <authorList>
            <person name="Sun X."/>
            <person name="Fei Z."/>
            <person name="Harrison M."/>
        </authorList>
    </citation>
    <scope>NUCLEOTIDE SEQUENCE [LARGE SCALE GENOMIC DNA]</scope>
    <source>
        <strain evidence="1 2">IT104</strain>
    </source>
</reference>
<accession>A0A397I0R9</accession>
<organism evidence="1 2">
    <name type="scientific">Diversispora epigaea</name>
    <dbReference type="NCBI Taxonomy" id="1348612"/>
    <lineage>
        <taxon>Eukaryota</taxon>
        <taxon>Fungi</taxon>
        <taxon>Fungi incertae sedis</taxon>
        <taxon>Mucoromycota</taxon>
        <taxon>Glomeromycotina</taxon>
        <taxon>Glomeromycetes</taxon>
        <taxon>Diversisporales</taxon>
        <taxon>Diversisporaceae</taxon>
        <taxon>Diversispora</taxon>
    </lineage>
</organism>
<dbReference type="AlphaFoldDB" id="A0A397I0R9"/>
<dbReference type="Proteomes" id="UP000266861">
    <property type="component" value="Unassembled WGS sequence"/>
</dbReference>
<name>A0A397I0R9_9GLOM</name>
<comment type="caution">
    <text evidence="1">The sequence shown here is derived from an EMBL/GenBank/DDBJ whole genome shotgun (WGS) entry which is preliminary data.</text>
</comment>
<proteinExistence type="predicted"/>
<evidence type="ECO:0000313" key="2">
    <source>
        <dbReference type="Proteomes" id="UP000266861"/>
    </source>
</evidence>
<protein>
    <submittedName>
        <fullName evidence="1">Uncharacterized protein</fullName>
    </submittedName>
</protein>
<dbReference type="EMBL" id="PQFF01000273">
    <property type="protein sequence ID" value="RHZ67828.1"/>
    <property type="molecule type" value="Genomic_DNA"/>
</dbReference>
<sequence length="129" mass="14611">MHHENKNIQSCLPGFLGSSDKFSDRNVKCNGQFNEQHKLNNYISEIVTVAELEQLCIKNLAGGKEKAIVLPVYKFYNNSGIPDSSDSHKCSRKKQLRYSILRRNCAIASTAVSVTWQNSRSKLQYLKST</sequence>
<evidence type="ECO:0000313" key="1">
    <source>
        <dbReference type="EMBL" id="RHZ67828.1"/>
    </source>
</evidence>